<comment type="caution">
    <text evidence="9">The sequence shown here is derived from an EMBL/GenBank/DDBJ whole genome shotgun (WGS) entry which is preliminary data.</text>
</comment>
<dbReference type="InterPro" id="IPR011545">
    <property type="entry name" value="DEAD/DEAH_box_helicase_dom"/>
</dbReference>
<proteinExistence type="predicted"/>
<feature type="domain" description="Helicase ATP-binding" evidence="7">
    <location>
        <begin position="32"/>
        <end position="203"/>
    </location>
</feature>
<evidence type="ECO:0000313" key="9">
    <source>
        <dbReference type="EMBL" id="VEL29230.1"/>
    </source>
</evidence>
<protein>
    <recommendedName>
        <fullName evidence="1">RNA helicase</fullName>
        <ecNumber evidence="1">3.6.4.13</ecNumber>
    </recommendedName>
</protein>
<evidence type="ECO:0000256" key="4">
    <source>
        <dbReference type="ARBA" id="ARBA00022806"/>
    </source>
</evidence>
<dbReference type="InterPro" id="IPR014001">
    <property type="entry name" value="Helicase_ATP-bd"/>
</dbReference>
<name>A0A448X6C4_9PLAT</name>
<reference evidence="9" key="1">
    <citation type="submission" date="2018-11" db="EMBL/GenBank/DDBJ databases">
        <authorList>
            <consortium name="Pathogen Informatics"/>
        </authorList>
    </citation>
    <scope>NUCLEOTIDE SEQUENCE</scope>
</reference>
<evidence type="ECO:0000256" key="1">
    <source>
        <dbReference type="ARBA" id="ARBA00012552"/>
    </source>
</evidence>
<dbReference type="PANTHER" id="PTHR47959:SF8">
    <property type="entry name" value="RNA HELICASE"/>
    <property type="match status" value="1"/>
</dbReference>
<dbReference type="EC" id="3.6.4.13" evidence="1"/>
<evidence type="ECO:0000259" key="8">
    <source>
        <dbReference type="PROSITE" id="PS51195"/>
    </source>
</evidence>
<dbReference type="GO" id="GO:0003676">
    <property type="term" value="F:nucleic acid binding"/>
    <property type="evidence" value="ECO:0007669"/>
    <property type="project" value="InterPro"/>
</dbReference>
<dbReference type="Proteomes" id="UP000784294">
    <property type="component" value="Unassembled WGS sequence"/>
</dbReference>
<evidence type="ECO:0000256" key="6">
    <source>
        <dbReference type="PROSITE-ProRule" id="PRU00552"/>
    </source>
</evidence>
<evidence type="ECO:0000313" key="10">
    <source>
        <dbReference type="Proteomes" id="UP000784294"/>
    </source>
</evidence>
<dbReference type="InterPro" id="IPR014014">
    <property type="entry name" value="RNA_helicase_DEAD_Q_motif"/>
</dbReference>
<dbReference type="EMBL" id="CAAALY010101338">
    <property type="protein sequence ID" value="VEL29230.1"/>
    <property type="molecule type" value="Genomic_DNA"/>
</dbReference>
<sequence length="283" mass="31498">MGLSQTSLKGVLRKGYKMPTPIQRKVTIMIAIPLILLGKDVVAMARTGSGKTAAFIIPMLDRLKYHSPVGPRALILSPTKELAMQTLSFIKQLGKFSCLTVAVILGGDKIEDQFDALHRNPDIIVATPGRLLHIIMEMNIKLSTIQYVVFDEGDRLFEMGFSEQLAETLHRLPKARQTLIFSATLPRALAEFSRAGLIDPVLIRLDVDSKLSPLTKIAHMICSADHKFSILFHLIQNVVPAKEQIIVFFATKHHVEYAENVGPFIYVVPKSCITICEPPNFSR</sequence>
<keyword evidence="10" id="KW-1185">Reference proteome</keyword>
<dbReference type="AlphaFoldDB" id="A0A448X6C4"/>
<dbReference type="InterPro" id="IPR027417">
    <property type="entry name" value="P-loop_NTPase"/>
</dbReference>
<dbReference type="Pfam" id="PF00270">
    <property type="entry name" value="DEAD"/>
    <property type="match status" value="1"/>
</dbReference>
<keyword evidence="2" id="KW-0547">Nucleotide-binding</keyword>
<dbReference type="GO" id="GO:0003724">
    <property type="term" value="F:RNA helicase activity"/>
    <property type="evidence" value="ECO:0007669"/>
    <property type="project" value="UniProtKB-EC"/>
</dbReference>
<dbReference type="PANTHER" id="PTHR47959">
    <property type="entry name" value="ATP-DEPENDENT RNA HELICASE RHLE-RELATED"/>
    <property type="match status" value="1"/>
</dbReference>
<dbReference type="SMART" id="SM00487">
    <property type="entry name" value="DEXDc"/>
    <property type="match status" value="1"/>
</dbReference>
<organism evidence="9 10">
    <name type="scientific">Protopolystoma xenopodis</name>
    <dbReference type="NCBI Taxonomy" id="117903"/>
    <lineage>
        <taxon>Eukaryota</taxon>
        <taxon>Metazoa</taxon>
        <taxon>Spiralia</taxon>
        <taxon>Lophotrochozoa</taxon>
        <taxon>Platyhelminthes</taxon>
        <taxon>Monogenea</taxon>
        <taxon>Polyopisthocotylea</taxon>
        <taxon>Polystomatidea</taxon>
        <taxon>Polystomatidae</taxon>
        <taxon>Protopolystoma</taxon>
    </lineage>
</organism>
<feature type="domain" description="DEAD-box RNA helicase Q" evidence="8">
    <location>
        <begin position="1"/>
        <end position="24"/>
    </location>
</feature>
<dbReference type="PROSITE" id="PS51195">
    <property type="entry name" value="Q_MOTIF"/>
    <property type="match status" value="1"/>
</dbReference>
<dbReference type="OrthoDB" id="10261375at2759"/>
<dbReference type="Gene3D" id="3.40.50.300">
    <property type="entry name" value="P-loop containing nucleotide triphosphate hydrolases"/>
    <property type="match status" value="1"/>
</dbReference>
<accession>A0A448X6C4</accession>
<keyword evidence="3" id="KW-0378">Hydrolase</keyword>
<feature type="short sequence motif" description="Q motif" evidence="6">
    <location>
        <begin position="1"/>
        <end position="24"/>
    </location>
</feature>
<dbReference type="InterPro" id="IPR050079">
    <property type="entry name" value="DEAD_box_RNA_helicase"/>
</dbReference>
<evidence type="ECO:0000256" key="3">
    <source>
        <dbReference type="ARBA" id="ARBA00022801"/>
    </source>
</evidence>
<keyword evidence="4" id="KW-0347">Helicase</keyword>
<evidence type="ECO:0000256" key="5">
    <source>
        <dbReference type="ARBA" id="ARBA00022840"/>
    </source>
</evidence>
<dbReference type="GO" id="GO:0005829">
    <property type="term" value="C:cytosol"/>
    <property type="evidence" value="ECO:0007669"/>
    <property type="project" value="TreeGrafter"/>
</dbReference>
<dbReference type="GO" id="GO:0005524">
    <property type="term" value="F:ATP binding"/>
    <property type="evidence" value="ECO:0007669"/>
    <property type="project" value="UniProtKB-KW"/>
</dbReference>
<evidence type="ECO:0000259" key="7">
    <source>
        <dbReference type="PROSITE" id="PS51192"/>
    </source>
</evidence>
<gene>
    <name evidence="9" type="ORF">PXEA_LOCUS22670</name>
</gene>
<dbReference type="PROSITE" id="PS51192">
    <property type="entry name" value="HELICASE_ATP_BIND_1"/>
    <property type="match status" value="1"/>
</dbReference>
<dbReference type="GO" id="GO:0016787">
    <property type="term" value="F:hydrolase activity"/>
    <property type="evidence" value="ECO:0007669"/>
    <property type="project" value="UniProtKB-KW"/>
</dbReference>
<dbReference type="SUPFAM" id="SSF52540">
    <property type="entry name" value="P-loop containing nucleoside triphosphate hydrolases"/>
    <property type="match status" value="1"/>
</dbReference>
<keyword evidence="5" id="KW-0067">ATP-binding</keyword>
<evidence type="ECO:0000256" key="2">
    <source>
        <dbReference type="ARBA" id="ARBA00022741"/>
    </source>
</evidence>